<dbReference type="EMBL" id="PVTF01000002">
    <property type="protein sequence ID" value="PRY44562.1"/>
    <property type="molecule type" value="Genomic_DNA"/>
</dbReference>
<evidence type="ECO:0000313" key="3">
    <source>
        <dbReference type="Proteomes" id="UP000239494"/>
    </source>
</evidence>
<keyword evidence="1" id="KW-0812">Transmembrane</keyword>
<sequence>MDVLALKLLLAPLLVVGSTLAGRRWGAHLTGILVALPIVAGPILFISYRLHGPDFAAAAAGSSLLGLVSLAAFAVVFARTAHRFRWPTAVAVSCAAVLAMDVLLSFAHVTALVALVLTLTATGVAMALMPNSEAVDAGRPTPPAWDLPGRAVATALLVLTVTTASAALGPRWTGLLAPFPVATSVVAAFVHAQLGRAATTRTMAGVLTGLFGFALFCLCVAALVRPLGGAAFLIGAAVAVAVQLLVVRIRNARRTNSATIRGNRRTFDDLQPRG</sequence>
<dbReference type="Proteomes" id="UP000239494">
    <property type="component" value="Unassembled WGS sequence"/>
</dbReference>
<feature type="transmembrane region" description="Helical" evidence="1">
    <location>
        <begin position="230"/>
        <end position="247"/>
    </location>
</feature>
<keyword evidence="3" id="KW-1185">Reference proteome</keyword>
<dbReference type="AlphaFoldDB" id="A0A2T0TFV0"/>
<proteinExistence type="predicted"/>
<comment type="caution">
    <text evidence="2">The sequence shown here is derived from an EMBL/GenBank/DDBJ whole genome shotgun (WGS) entry which is preliminary data.</text>
</comment>
<feature type="transmembrane region" description="Helical" evidence="1">
    <location>
        <begin position="172"/>
        <end position="192"/>
    </location>
</feature>
<name>A0A2T0TFV0_9PSEU</name>
<keyword evidence="1" id="KW-0472">Membrane</keyword>
<feature type="transmembrane region" description="Helical" evidence="1">
    <location>
        <begin position="204"/>
        <end position="224"/>
    </location>
</feature>
<organism evidence="2 3">
    <name type="scientific">Umezawaea tangerina</name>
    <dbReference type="NCBI Taxonomy" id="84725"/>
    <lineage>
        <taxon>Bacteria</taxon>
        <taxon>Bacillati</taxon>
        <taxon>Actinomycetota</taxon>
        <taxon>Actinomycetes</taxon>
        <taxon>Pseudonocardiales</taxon>
        <taxon>Pseudonocardiaceae</taxon>
        <taxon>Umezawaea</taxon>
    </lineage>
</organism>
<keyword evidence="1" id="KW-1133">Transmembrane helix</keyword>
<dbReference type="RefSeq" id="WP_106186177.1">
    <property type="nucleotide sequence ID" value="NZ_PVTF01000002.1"/>
</dbReference>
<feature type="transmembrane region" description="Helical" evidence="1">
    <location>
        <begin position="55"/>
        <end position="78"/>
    </location>
</feature>
<evidence type="ECO:0000313" key="2">
    <source>
        <dbReference type="EMBL" id="PRY44562.1"/>
    </source>
</evidence>
<evidence type="ECO:0000256" key="1">
    <source>
        <dbReference type="SAM" id="Phobius"/>
    </source>
</evidence>
<protein>
    <submittedName>
        <fullName evidence="2">Uncharacterized protein</fullName>
    </submittedName>
</protein>
<feature type="transmembrane region" description="Helical" evidence="1">
    <location>
        <begin position="111"/>
        <end position="129"/>
    </location>
</feature>
<dbReference type="OrthoDB" id="5457281at2"/>
<reference evidence="2 3" key="1">
    <citation type="submission" date="2018-03" db="EMBL/GenBank/DDBJ databases">
        <title>Genomic Encyclopedia of Archaeal and Bacterial Type Strains, Phase II (KMG-II): from individual species to whole genera.</title>
        <authorList>
            <person name="Goeker M."/>
        </authorList>
    </citation>
    <scope>NUCLEOTIDE SEQUENCE [LARGE SCALE GENOMIC DNA]</scope>
    <source>
        <strain evidence="2 3">DSM 44720</strain>
    </source>
</reference>
<gene>
    <name evidence="2" type="ORF">CLV43_102127</name>
</gene>
<accession>A0A2T0TFV0</accession>
<feature type="transmembrane region" description="Helical" evidence="1">
    <location>
        <begin position="27"/>
        <end position="48"/>
    </location>
</feature>